<protein>
    <submittedName>
        <fullName evidence="5">ABC transporter ATP-binding protein</fullName>
    </submittedName>
</protein>
<dbReference type="Gene3D" id="3.40.50.300">
    <property type="entry name" value="P-loop containing nucleotide triphosphate hydrolases"/>
    <property type="match status" value="1"/>
</dbReference>
<keyword evidence="6" id="KW-1185">Reference proteome</keyword>
<dbReference type="SMART" id="SM00382">
    <property type="entry name" value="AAA"/>
    <property type="match status" value="1"/>
</dbReference>
<organism evidence="5 6">
    <name type="scientific">Epilithonimonas ginsengisoli</name>
    <dbReference type="NCBI Taxonomy" id="1245592"/>
    <lineage>
        <taxon>Bacteria</taxon>
        <taxon>Pseudomonadati</taxon>
        <taxon>Bacteroidota</taxon>
        <taxon>Flavobacteriia</taxon>
        <taxon>Flavobacteriales</taxon>
        <taxon>Weeksellaceae</taxon>
        <taxon>Chryseobacterium group</taxon>
        <taxon>Epilithonimonas</taxon>
    </lineage>
</organism>
<sequence length="314" mass="36158">MSFLEIDNTSIGYSEPLISDINTSLELGEVCLLMGNNGIGKTTLIKSILGQNKLLSGEISLNGKSIQKLNPNEIASQIAIVFSKAEIPDNYTVTDLISLGKYIHYPYYFKLNEADKKEIDDIIDRLNLTQFRNKKLTELSDGNLQKVFIGRALAQNSPFIILDEPTTHLDEENKLMILSLIRNLAKNEKKLILFSSHDWRLAKEFSDKIWWLKDKKLISGISEEIILNNPELITPKILDFNHNFYPPEIDAPKLEKEMMFSFLQKNFASDLRKFKLTFKNDKWELKTDDFHDNYHALTEIKQSLQKLINTDNLS</sequence>
<dbReference type="Pfam" id="PF00005">
    <property type="entry name" value="ABC_tran"/>
    <property type="match status" value="1"/>
</dbReference>
<dbReference type="EMBL" id="JAMXLT020000024">
    <property type="protein sequence ID" value="MDW8549981.1"/>
    <property type="molecule type" value="Genomic_DNA"/>
</dbReference>
<dbReference type="InterPro" id="IPR050153">
    <property type="entry name" value="Metal_Ion_Import_ABC"/>
</dbReference>
<dbReference type="RefSeq" id="WP_063968184.1">
    <property type="nucleotide sequence ID" value="NZ_JAMXLT020000024.1"/>
</dbReference>
<comment type="caution">
    <text evidence="5">The sequence shown here is derived from an EMBL/GenBank/DDBJ whole genome shotgun (WGS) entry which is preliminary data.</text>
</comment>
<dbReference type="PROSITE" id="PS50893">
    <property type="entry name" value="ABC_TRANSPORTER_2"/>
    <property type="match status" value="1"/>
</dbReference>
<reference evidence="5 6" key="1">
    <citation type="submission" date="2023-11" db="EMBL/GenBank/DDBJ databases">
        <title>First isolation, identification, and characterization of non-pathogenic Epilithonimonas ginsengisoli isolated from diseased farmed rainbow trout (Oncorhynchus mykiss) in Chile.</title>
        <authorList>
            <person name="Miranda C.D."/>
            <person name="Irgang R."/>
            <person name="Concha C."/>
            <person name="Rojas R."/>
            <person name="Avendano R."/>
        </authorList>
    </citation>
    <scope>NUCLEOTIDE SEQUENCE [LARGE SCALE GENOMIC DNA]</scope>
    <source>
        <strain evidence="5 6">FP99</strain>
    </source>
</reference>
<name>A0ABU4JJV2_9FLAO</name>
<evidence type="ECO:0000259" key="4">
    <source>
        <dbReference type="PROSITE" id="PS50893"/>
    </source>
</evidence>
<evidence type="ECO:0000313" key="5">
    <source>
        <dbReference type="EMBL" id="MDW8549981.1"/>
    </source>
</evidence>
<dbReference type="Proteomes" id="UP001204439">
    <property type="component" value="Unassembled WGS sequence"/>
</dbReference>
<evidence type="ECO:0000256" key="2">
    <source>
        <dbReference type="ARBA" id="ARBA00022741"/>
    </source>
</evidence>
<dbReference type="InterPro" id="IPR003439">
    <property type="entry name" value="ABC_transporter-like_ATP-bd"/>
</dbReference>
<dbReference type="PANTHER" id="PTHR42734">
    <property type="entry name" value="METAL TRANSPORT SYSTEM ATP-BINDING PROTEIN TM_0124-RELATED"/>
    <property type="match status" value="1"/>
</dbReference>
<keyword evidence="2" id="KW-0547">Nucleotide-binding</keyword>
<feature type="domain" description="ABC transporter" evidence="4">
    <location>
        <begin position="1"/>
        <end position="239"/>
    </location>
</feature>
<dbReference type="InterPro" id="IPR027417">
    <property type="entry name" value="P-loop_NTPase"/>
</dbReference>
<accession>A0ABU4JJV2</accession>
<evidence type="ECO:0000256" key="3">
    <source>
        <dbReference type="ARBA" id="ARBA00022840"/>
    </source>
</evidence>
<keyword evidence="1" id="KW-0813">Transport</keyword>
<evidence type="ECO:0000313" key="6">
    <source>
        <dbReference type="Proteomes" id="UP001204439"/>
    </source>
</evidence>
<dbReference type="InterPro" id="IPR003593">
    <property type="entry name" value="AAA+_ATPase"/>
</dbReference>
<evidence type="ECO:0000256" key="1">
    <source>
        <dbReference type="ARBA" id="ARBA00022448"/>
    </source>
</evidence>
<gene>
    <name evidence="5" type="ORF">NG800_013735</name>
</gene>
<keyword evidence="3 5" id="KW-0067">ATP-binding</keyword>
<dbReference type="GO" id="GO:0005524">
    <property type="term" value="F:ATP binding"/>
    <property type="evidence" value="ECO:0007669"/>
    <property type="project" value="UniProtKB-KW"/>
</dbReference>
<proteinExistence type="predicted"/>
<dbReference type="SUPFAM" id="SSF52540">
    <property type="entry name" value="P-loop containing nucleoside triphosphate hydrolases"/>
    <property type="match status" value="1"/>
</dbReference>